<sequence length="83" mass="9766">MNTISLKKSTSLRLDRELYNYIEKLAKRENRSVNNYIETVLADATRFHEPNDETKRAIKEARQERANLKGYTDMDELFADLAK</sequence>
<dbReference type="InterPro" id="IPR013321">
    <property type="entry name" value="Arc_rbn_hlx_hlx"/>
</dbReference>
<evidence type="ECO:0000313" key="1">
    <source>
        <dbReference type="EMBL" id="TYR30813.1"/>
    </source>
</evidence>
<comment type="caution">
    <text evidence="1">The sequence shown here is derived from an EMBL/GenBank/DDBJ whole genome shotgun (WGS) entry which is preliminary data.</text>
</comment>
<accession>A0A5D4GSD1</accession>
<dbReference type="EMBL" id="VTAV01000032">
    <property type="protein sequence ID" value="TYR30813.1"/>
    <property type="molecule type" value="Genomic_DNA"/>
</dbReference>
<protein>
    <recommendedName>
        <fullName evidence="3">Toxin-antitoxin system protein</fullName>
    </recommendedName>
</protein>
<dbReference type="RefSeq" id="WP_148921340.1">
    <property type="nucleotide sequence ID" value="NZ_VTAV01000032.1"/>
</dbReference>
<dbReference type="GO" id="GO:0006355">
    <property type="term" value="P:regulation of DNA-templated transcription"/>
    <property type="evidence" value="ECO:0007669"/>
    <property type="project" value="InterPro"/>
</dbReference>
<name>A0A5D4GSD1_9SPHI</name>
<organism evidence="1 2">
    <name type="scientific">Sphingobacterium phlebotomi</name>
    <dbReference type="NCBI Taxonomy" id="2605433"/>
    <lineage>
        <taxon>Bacteria</taxon>
        <taxon>Pseudomonadati</taxon>
        <taxon>Bacteroidota</taxon>
        <taxon>Sphingobacteriia</taxon>
        <taxon>Sphingobacteriales</taxon>
        <taxon>Sphingobacteriaceae</taxon>
        <taxon>Sphingobacterium</taxon>
    </lineage>
</organism>
<evidence type="ECO:0008006" key="3">
    <source>
        <dbReference type="Google" id="ProtNLM"/>
    </source>
</evidence>
<gene>
    <name evidence="1" type="ORF">FXV77_21685</name>
</gene>
<dbReference type="SUPFAM" id="SSF47598">
    <property type="entry name" value="Ribbon-helix-helix"/>
    <property type="match status" value="1"/>
</dbReference>
<dbReference type="Gene3D" id="1.10.1220.10">
    <property type="entry name" value="Met repressor-like"/>
    <property type="match status" value="1"/>
</dbReference>
<keyword evidence="2" id="KW-1185">Reference proteome</keyword>
<dbReference type="Proteomes" id="UP000322362">
    <property type="component" value="Unassembled WGS sequence"/>
</dbReference>
<dbReference type="InterPro" id="IPR010985">
    <property type="entry name" value="Ribbon_hlx_hlx"/>
</dbReference>
<dbReference type="AlphaFoldDB" id="A0A5D4GSD1"/>
<proteinExistence type="predicted"/>
<evidence type="ECO:0000313" key="2">
    <source>
        <dbReference type="Proteomes" id="UP000322362"/>
    </source>
</evidence>
<reference evidence="1 2" key="1">
    <citation type="submission" date="2019-08" db="EMBL/GenBank/DDBJ databases">
        <title>Phlebobacter frassis gen. nov. sp. nov., a new member of family Sphingobacteriaceae isolated from sand fly rearing media.</title>
        <authorList>
            <person name="Kakumanu M.L."/>
            <person name="Marayati B.F."/>
            <person name="Wada-Katsumata A."/>
            <person name="Wasserberg G."/>
            <person name="Schal C."/>
            <person name="Apperson C.S."/>
            <person name="Ponnusamy L."/>
        </authorList>
    </citation>
    <scope>NUCLEOTIDE SEQUENCE [LARGE SCALE GENOMIC DNA]</scope>
    <source>
        <strain evidence="1 2">SSI9</strain>
    </source>
</reference>